<name>A4BA19_9GAMM</name>
<dbReference type="STRING" id="314283.MED297_09706"/>
<dbReference type="InterPro" id="IPR000914">
    <property type="entry name" value="SBP_5_dom"/>
</dbReference>
<keyword evidence="2 3" id="KW-0732">Signal</keyword>
<evidence type="ECO:0000313" key="6">
    <source>
        <dbReference type="Proteomes" id="UP000005953"/>
    </source>
</evidence>
<dbReference type="GO" id="GO:0042938">
    <property type="term" value="P:dipeptide transport"/>
    <property type="evidence" value="ECO:0007669"/>
    <property type="project" value="TreeGrafter"/>
</dbReference>
<feature type="chain" id="PRO_5002666315" evidence="3">
    <location>
        <begin position="20"/>
        <end position="550"/>
    </location>
</feature>
<dbReference type="InterPro" id="IPR030678">
    <property type="entry name" value="Peptide/Ni-bd"/>
</dbReference>
<dbReference type="GO" id="GO:0043190">
    <property type="term" value="C:ATP-binding cassette (ABC) transporter complex"/>
    <property type="evidence" value="ECO:0007669"/>
    <property type="project" value="InterPro"/>
</dbReference>
<organism evidence="5 6">
    <name type="scientific">Reinekea blandensis MED297</name>
    <dbReference type="NCBI Taxonomy" id="314283"/>
    <lineage>
        <taxon>Bacteria</taxon>
        <taxon>Pseudomonadati</taxon>
        <taxon>Pseudomonadota</taxon>
        <taxon>Gammaproteobacteria</taxon>
        <taxon>Oceanospirillales</taxon>
        <taxon>Saccharospirillaceae</taxon>
        <taxon>Reinekea</taxon>
    </lineage>
</organism>
<dbReference type="Gene3D" id="3.90.76.10">
    <property type="entry name" value="Dipeptide-binding Protein, Domain 1"/>
    <property type="match status" value="1"/>
</dbReference>
<feature type="signal peptide" evidence="3">
    <location>
        <begin position="1"/>
        <end position="19"/>
    </location>
</feature>
<dbReference type="PIRSF" id="PIRSF002741">
    <property type="entry name" value="MppA"/>
    <property type="match status" value="1"/>
</dbReference>
<evidence type="ECO:0000256" key="3">
    <source>
        <dbReference type="SAM" id="SignalP"/>
    </source>
</evidence>
<evidence type="ECO:0000313" key="5">
    <source>
        <dbReference type="EMBL" id="EAR10775.1"/>
    </source>
</evidence>
<dbReference type="SUPFAM" id="SSF53850">
    <property type="entry name" value="Periplasmic binding protein-like II"/>
    <property type="match status" value="1"/>
</dbReference>
<feature type="domain" description="Solute-binding protein family 5" evidence="4">
    <location>
        <begin position="70"/>
        <end position="443"/>
    </location>
</feature>
<dbReference type="Pfam" id="PF00496">
    <property type="entry name" value="SBP_bac_5"/>
    <property type="match status" value="1"/>
</dbReference>
<dbReference type="CDD" id="cd08509">
    <property type="entry name" value="PBP2_TmCBP_oligosaccharides_like"/>
    <property type="match status" value="1"/>
</dbReference>
<gene>
    <name evidence="5" type="ORF">MED297_09706</name>
</gene>
<dbReference type="OrthoDB" id="9801912at2"/>
<dbReference type="RefSeq" id="WP_008041255.1">
    <property type="nucleotide sequence ID" value="NZ_CH724149.1"/>
</dbReference>
<evidence type="ECO:0000259" key="4">
    <source>
        <dbReference type="Pfam" id="PF00496"/>
    </source>
</evidence>
<dbReference type="AlphaFoldDB" id="A4BA19"/>
<keyword evidence="6" id="KW-1185">Reference proteome</keyword>
<dbReference type="PROSITE" id="PS51257">
    <property type="entry name" value="PROKAR_LIPOPROTEIN"/>
    <property type="match status" value="1"/>
</dbReference>
<dbReference type="GO" id="GO:0030288">
    <property type="term" value="C:outer membrane-bounded periplasmic space"/>
    <property type="evidence" value="ECO:0007669"/>
    <property type="project" value="TreeGrafter"/>
</dbReference>
<comment type="similarity">
    <text evidence="1">Belongs to the bacterial solute-binding protein 5 family.</text>
</comment>
<dbReference type="InterPro" id="IPR039424">
    <property type="entry name" value="SBP_5"/>
</dbReference>
<sequence>MKIKTCLISLSLLASCAIASNDLSIIPTQTNGFERNFNPFDPTVGSFYATDFIYEPLWIFNVWHPENDFPRLARSVSVASDYRSVTYTLRDNVRWSDGERFDADDVVFTVNYARKHPDYPVNIDLFDPATDNGLVNDVEKLDDFTVRFTLVQPNALAHQSIGGLYPLPEHIFSKIDDPVNHANLTPVGTGPFTEVDTFRTTYFKLCQNPNYYQAEQVQIDCLRFPHYSGNEQLWAAARRGKIDWMGQGINQPEEQYTSYLPSNKVWLAPGANTNVQINTTRAPLNDARFRQALSMALNRDEMLSEDTFGLTSPTPWPVATGPGYTAWYDAQTLEPYARLMQYNPGEAAALLDQAGYRDTNSNGWRELPDGTEINIGVAVPSGWTDWFNVVLTMVDNFRAIGINAHVEGMDEQKWFERIPTGDFDLYMMWTNPGITPWKIYNELFDPNSMTPGQLENQAMHQYRSEDIERWLQAFTQTNDPTEQRRLITQIQTVVAEQVPVLSLFANPIWYEYSDKEFVGWVTEDNPYVRPQVHKGVPERLIHVLNLKPRE</sequence>
<dbReference type="HOGENOM" id="CLU_017028_8_3_6"/>
<comment type="caution">
    <text evidence="5">The sequence shown here is derived from an EMBL/GenBank/DDBJ whole genome shotgun (WGS) entry which is preliminary data.</text>
</comment>
<reference evidence="5 6" key="1">
    <citation type="submission" date="2006-02" db="EMBL/GenBank/DDBJ databases">
        <authorList>
            <person name="Pinhassi J."/>
            <person name="Pedros-Alio C."/>
            <person name="Ferriera S."/>
            <person name="Johnson J."/>
            <person name="Kravitz S."/>
            <person name="Halpern A."/>
            <person name="Remington K."/>
            <person name="Beeson K."/>
            <person name="Tran B."/>
            <person name="Rogers Y.-H."/>
            <person name="Friedman R."/>
            <person name="Venter J.C."/>
        </authorList>
    </citation>
    <scope>NUCLEOTIDE SEQUENCE [LARGE SCALE GENOMIC DNA]</scope>
    <source>
        <strain evidence="5 6">MED297</strain>
    </source>
</reference>
<dbReference type="Gene3D" id="3.40.190.10">
    <property type="entry name" value="Periplasmic binding protein-like II"/>
    <property type="match status" value="1"/>
</dbReference>
<dbReference type="PANTHER" id="PTHR30290:SF38">
    <property type="entry name" value="D,D-DIPEPTIDE-BINDING PERIPLASMIC PROTEIN DDPA-RELATED"/>
    <property type="match status" value="1"/>
</dbReference>
<evidence type="ECO:0000256" key="2">
    <source>
        <dbReference type="ARBA" id="ARBA00022729"/>
    </source>
</evidence>
<dbReference type="EMBL" id="AAOE01000002">
    <property type="protein sequence ID" value="EAR10775.1"/>
    <property type="molecule type" value="Genomic_DNA"/>
</dbReference>
<evidence type="ECO:0000256" key="1">
    <source>
        <dbReference type="ARBA" id="ARBA00005695"/>
    </source>
</evidence>
<dbReference type="GO" id="GO:1904680">
    <property type="term" value="F:peptide transmembrane transporter activity"/>
    <property type="evidence" value="ECO:0007669"/>
    <property type="project" value="TreeGrafter"/>
</dbReference>
<dbReference type="Gene3D" id="3.10.105.10">
    <property type="entry name" value="Dipeptide-binding Protein, Domain 3"/>
    <property type="match status" value="1"/>
</dbReference>
<dbReference type="PANTHER" id="PTHR30290">
    <property type="entry name" value="PERIPLASMIC BINDING COMPONENT OF ABC TRANSPORTER"/>
    <property type="match status" value="1"/>
</dbReference>
<proteinExistence type="inferred from homology"/>
<accession>A4BA19</accession>
<dbReference type="Proteomes" id="UP000005953">
    <property type="component" value="Unassembled WGS sequence"/>
</dbReference>
<protein>
    <submittedName>
        <fullName evidence="5">ABC-type dipeptide transport system, periplasmic component</fullName>
    </submittedName>
</protein>